<dbReference type="RefSeq" id="WP_211937791.1">
    <property type="nucleotide sequence ID" value="NZ_CP073078.1"/>
</dbReference>
<dbReference type="GO" id="GO:0004180">
    <property type="term" value="F:carboxypeptidase activity"/>
    <property type="evidence" value="ECO:0007669"/>
    <property type="project" value="UniProtKB-KW"/>
</dbReference>
<dbReference type="PANTHER" id="PTHR30627:SF1">
    <property type="entry name" value="PEPTIDOGLYCAN D,D-TRANSPEPTIDASE FTSI"/>
    <property type="match status" value="1"/>
</dbReference>
<dbReference type="PANTHER" id="PTHR30627">
    <property type="entry name" value="PEPTIDOGLYCAN D,D-TRANSPEPTIDASE"/>
    <property type="match status" value="1"/>
</dbReference>
<evidence type="ECO:0000256" key="2">
    <source>
        <dbReference type="ARBA" id="ARBA00022645"/>
    </source>
</evidence>
<sequence>MRPVDLAFYRAPPAIRWVLRLIWHIEHGFERARAEGHALDDARRRIRFVFLMFSAGFVVLAVCASKAALFPSVERVTALAAPDGARADIVDRNGQLLAVDLPHYGVYFNPAENWDTGEVLRKLPAVLPQLNAERLDRALHATRRQYLIGGLTPEEKAKVDDLGLPGISFENEVGRVYPQGSTAGHLIGFVDRGGSGLAGAELGLNQAIDDDAGKTALPLSIDVRVQAAVQDELSKAAEKFNAIGGVGIVTNVHTGEILAMASWPNFDPNKAGESPPADMINHAAATVYEPGSVFKVFTLAMGIDAGLANVDTPFDVATPLQLAGGRVIHDYHKGDSVLPLSKVFTHSSNIGAARLGLMAGSERMDKYFRSFGLFAAAPSELKESARPLVQKRLDENTVASMSFGEAIAVSPLAIATGMNAIVNGGQYVPLTIKKLEPGQVPQGHRVISEATSRTMLDLMRLNVTSEDGSGKKADVPGYSVGGKTGSAEKSAGGGIARKKLVSSFAAVFPTDGPMNADRYFILIMLDEPKATKDTFGFATGGWTAAPSVGRIVERIAPYVGVKREPIDMATLYGGKGKPTELQGSGR</sequence>
<keyword evidence="2" id="KW-0121">Carboxypeptidase</keyword>
<feature type="domain" description="Penicillin-binding protein dimerisation" evidence="6">
    <location>
        <begin position="84"/>
        <end position="191"/>
    </location>
</feature>
<evidence type="ECO:0000256" key="1">
    <source>
        <dbReference type="ARBA" id="ARBA00004370"/>
    </source>
</evidence>
<gene>
    <name evidence="7" type="ORF">KCG34_22290</name>
</gene>
<keyword evidence="4" id="KW-1133">Transmembrane helix</keyword>
<dbReference type="KEGG" id="caul:KCG34_22290"/>
<dbReference type="Pfam" id="PF03717">
    <property type="entry name" value="PBP_dimer"/>
    <property type="match status" value="1"/>
</dbReference>
<accession>A0A975FYY0</accession>
<dbReference type="InterPro" id="IPR036138">
    <property type="entry name" value="PBP_dimer_sf"/>
</dbReference>
<evidence type="ECO:0000313" key="7">
    <source>
        <dbReference type="EMBL" id="QUD87741.1"/>
    </source>
</evidence>
<dbReference type="SUPFAM" id="SSF56519">
    <property type="entry name" value="Penicillin binding protein dimerisation domain"/>
    <property type="match status" value="1"/>
</dbReference>
<dbReference type="Gene3D" id="3.30.450.330">
    <property type="match status" value="1"/>
</dbReference>
<name>A0A975FYY0_9CAUL</name>
<feature type="domain" description="Penicillin-binding protein transpeptidase" evidence="5">
    <location>
        <begin position="247"/>
        <end position="531"/>
    </location>
</feature>
<evidence type="ECO:0000259" key="5">
    <source>
        <dbReference type="Pfam" id="PF00905"/>
    </source>
</evidence>
<dbReference type="GO" id="GO:0005886">
    <property type="term" value="C:plasma membrane"/>
    <property type="evidence" value="ECO:0007669"/>
    <property type="project" value="TreeGrafter"/>
</dbReference>
<evidence type="ECO:0000256" key="3">
    <source>
        <dbReference type="ARBA" id="ARBA00023136"/>
    </source>
</evidence>
<keyword evidence="3 4" id="KW-0472">Membrane</keyword>
<proteinExistence type="predicted"/>
<dbReference type="Gene3D" id="3.90.1310.10">
    <property type="entry name" value="Penicillin-binding protein 2a (Domain 2)"/>
    <property type="match status" value="1"/>
</dbReference>
<dbReference type="Pfam" id="PF00905">
    <property type="entry name" value="Transpeptidase"/>
    <property type="match status" value="1"/>
</dbReference>
<dbReference type="InterPro" id="IPR001460">
    <property type="entry name" value="PCN-bd_Tpept"/>
</dbReference>
<dbReference type="Proteomes" id="UP000676409">
    <property type="component" value="Chromosome"/>
</dbReference>
<keyword evidence="2" id="KW-0645">Protease</keyword>
<feature type="transmembrane region" description="Helical" evidence="4">
    <location>
        <begin position="48"/>
        <end position="69"/>
    </location>
</feature>
<dbReference type="InterPro" id="IPR005311">
    <property type="entry name" value="PBP_dimer"/>
</dbReference>
<dbReference type="SUPFAM" id="SSF56601">
    <property type="entry name" value="beta-lactamase/transpeptidase-like"/>
    <property type="match status" value="1"/>
</dbReference>
<dbReference type="EMBL" id="CP073078">
    <property type="protein sequence ID" value="QUD87741.1"/>
    <property type="molecule type" value="Genomic_DNA"/>
</dbReference>
<dbReference type="AlphaFoldDB" id="A0A975FYY0"/>
<dbReference type="GO" id="GO:0071555">
    <property type="term" value="P:cell wall organization"/>
    <property type="evidence" value="ECO:0007669"/>
    <property type="project" value="TreeGrafter"/>
</dbReference>
<keyword evidence="4" id="KW-0812">Transmembrane</keyword>
<reference evidence="7" key="1">
    <citation type="submission" date="2021-04" db="EMBL/GenBank/DDBJ databases">
        <title>The complete genome sequence of Caulobacter sp. S6.</title>
        <authorList>
            <person name="Tang Y."/>
            <person name="Ouyang W."/>
            <person name="Liu Q."/>
            <person name="Huang B."/>
            <person name="Guo Z."/>
            <person name="Lei P."/>
        </authorList>
    </citation>
    <scope>NUCLEOTIDE SEQUENCE</scope>
    <source>
        <strain evidence="7">S6</strain>
    </source>
</reference>
<dbReference type="InterPro" id="IPR012338">
    <property type="entry name" value="Beta-lactam/transpept-like"/>
</dbReference>
<evidence type="ECO:0000256" key="4">
    <source>
        <dbReference type="SAM" id="Phobius"/>
    </source>
</evidence>
<dbReference type="GO" id="GO:0008658">
    <property type="term" value="F:penicillin binding"/>
    <property type="evidence" value="ECO:0007669"/>
    <property type="project" value="InterPro"/>
</dbReference>
<keyword evidence="8" id="KW-1185">Reference proteome</keyword>
<dbReference type="Gene3D" id="3.40.710.10">
    <property type="entry name" value="DD-peptidase/beta-lactamase superfamily"/>
    <property type="match status" value="1"/>
</dbReference>
<comment type="subcellular location">
    <subcellularLocation>
        <location evidence="1">Membrane</location>
    </subcellularLocation>
</comment>
<evidence type="ECO:0000313" key="8">
    <source>
        <dbReference type="Proteomes" id="UP000676409"/>
    </source>
</evidence>
<protein>
    <submittedName>
        <fullName evidence="7">Penicillin-binding protein 2</fullName>
    </submittedName>
</protein>
<keyword evidence="2" id="KW-0378">Hydrolase</keyword>
<organism evidence="7 8">
    <name type="scientific">Phenylobacterium montanum</name>
    <dbReference type="NCBI Taxonomy" id="2823693"/>
    <lineage>
        <taxon>Bacteria</taxon>
        <taxon>Pseudomonadati</taxon>
        <taxon>Pseudomonadota</taxon>
        <taxon>Alphaproteobacteria</taxon>
        <taxon>Caulobacterales</taxon>
        <taxon>Caulobacteraceae</taxon>
        <taxon>Phenylobacterium</taxon>
    </lineage>
</organism>
<evidence type="ECO:0000259" key="6">
    <source>
        <dbReference type="Pfam" id="PF03717"/>
    </source>
</evidence>
<dbReference type="InterPro" id="IPR050515">
    <property type="entry name" value="Beta-lactam/transpept"/>
</dbReference>